<evidence type="ECO:0000259" key="2">
    <source>
        <dbReference type="Pfam" id="PF13474"/>
    </source>
</evidence>
<evidence type="ECO:0000313" key="4">
    <source>
        <dbReference type="EMBL" id="TWI45453.1"/>
    </source>
</evidence>
<protein>
    <submittedName>
        <fullName evidence="4">SnoaL-like protein</fullName>
    </submittedName>
</protein>
<organism evidence="4 5">
    <name type="scientific">Pseudoduganella flava</name>
    <dbReference type="NCBI Taxonomy" id="871742"/>
    <lineage>
        <taxon>Bacteria</taxon>
        <taxon>Pseudomonadati</taxon>
        <taxon>Pseudomonadota</taxon>
        <taxon>Betaproteobacteria</taxon>
        <taxon>Burkholderiales</taxon>
        <taxon>Oxalobacteraceae</taxon>
        <taxon>Telluria group</taxon>
        <taxon>Pseudoduganella</taxon>
    </lineage>
</organism>
<feature type="chain" id="PRO_5044617839" evidence="1">
    <location>
        <begin position="26"/>
        <end position="178"/>
    </location>
</feature>
<dbReference type="SUPFAM" id="SSF54427">
    <property type="entry name" value="NTF2-like"/>
    <property type="match status" value="1"/>
</dbReference>
<keyword evidence="1" id="KW-0732">Signal</keyword>
<evidence type="ECO:0000313" key="6">
    <source>
        <dbReference type="Proteomes" id="UP000437862"/>
    </source>
</evidence>
<feature type="domain" description="SnoaL-like" evidence="2">
    <location>
        <begin position="37"/>
        <end position="149"/>
    </location>
</feature>
<dbReference type="InterPro" id="IPR037401">
    <property type="entry name" value="SnoaL-like"/>
</dbReference>
<dbReference type="InterPro" id="IPR032710">
    <property type="entry name" value="NTF2-like_dom_sf"/>
</dbReference>
<dbReference type="OrthoDB" id="271716at2"/>
<reference evidence="4 5" key="1">
    <citation type="journal article" date="2015" name="Stand. Genomic Sci.">
        <title>Genomic Encyclopedia of Bacterial and Archaeal Type Strains, Phase III: the genomes of soil and plant-associated and newly described type strains.</title>
        <authorList>
            <person name="Whitman W.B."/>
            <person name="Woyke T."/>
            <person name="Klenk H.P."/>
            <person name="Zhou Y."/>
            <person name="Lilburn T.G."/>
            <person name="Beck B.J."/>
            <person name="De Vos P."/>
            <person name="Vandamme P."/>
            <person name="Eisen J.A."/>
            <person name="Garrity G."/>
            <person name="Hugenholtz P."/>
            <person name="Kyrpides N.C."/>
        </authorList>
    </citation>
    <scope>NUCLEOTIDE SEQUENCE [LARGE SCALE GENOMIC DNA]</scope>
    <source>
        <strain evidence="4 5">CGMCC 1.10685</strain>
    </source>
</reference>
<reference evidence="3 6" key="3">
    <citation type="submission" date="2019-12" db="EMBL/GenBank/DDBJ databases">
        <title>Draft Genome Sequences of Six Type Strains of the Genus Massilia.</title>
        <authorList>
            <person name="Miess H."/>
            <person name="Frediansyah A."/>
            <person name="Goeker M."/>
            <person name="Gross H."/>
        </authorList>
    </citation>
    <scope>NUCLEOTIDE SEQUENCE [LARGE SCALE GENOMIC DNA]</scope>
    <source>
        <strain evidence="3 6">DSM 26639</strain>
    </source>
</reference>
<name>A0A562PM96_9BURK</name>
<feature type="signal peptide" evidence="1">
    <location>
        <begin position="1"/>
        <end position="25"/>
    </location>
</feature>
<accession>A0A562PM96</accession>
<dbReference type="AlphaFoldDB" id="A0A562PM96"/>
<proteinExistence type="predicted"/>
<sequence length="178" mass="19744">MKSLPAISGAVVLLCAAAVPALALAADEDAAAFTRRVNAFVDGWHDDAAHARPAYFDKMAPQGVYIGTDKTEVWTRDQFRTWARPYFERGKAWSFTAQRRNVYFSPDRRYVWFDEQLTTQMGTCQASGVLRNTGQSFLIEHYQLSMAVPNALNADFAKAIARHEAETGQPAQAPAKGQ</sequence>
<evidence type="ECO:0000313" key="5">
    <source>
        <dbReference type="Proteomes" id="UP000315112"/>
    </source>
</evidence>
<evidence type="ECO:0000313" key="3">
    <source>
        <dbReference type="EMBL" id="QGZ40874.1"/>
    </source>
</evidence>
<dbReference type="EMBL" id="CP046904">
    <property type="protein sequence ID" value="QGZ40874.1"/>
    <property type="molecule type" value="Genomic_DNA"/>
</dbReference>
<dbReference type="Pfam" id="PF13474">
    <property type="entry name" value="SnoaL_3"/>
    <property type="match status" value="1"/>
</dbReference>
<dbReference type="Proteomes" id="UP000437862">
    <property type="component" value="Chromosome"/>
</dbReference>
<reference evidence="4" key="2">
    <citation type="submission" date="2019-07" db="EMBL/GenBank/DDBJ databases">
        <authorList>
            <person name="Whitman W."/>
            <person name="Huntemann M."/>
            <person name="Clum A."/>
            <person name="Pillay M."/>
            <person name="Palaniappan K."/>
            <person name="Varghese N."/>
            <person name="Mikhailova N."/>
            <person name="Stamatis D."/>
            <person name="Reddy T."/>
            <person name="Daum C."/>
            <person name="Shapiro N."/>
            <person name="Ivanova N."/>
            <person name="Kyrpides N."/>
            <person name="Woyke T."/>
        </authorList>
    </citation>
    <scope>NUCLEOTIDE SEQUENCE</scope>
    <source>
        <strain evidence="4">CGMCC 1.10685</strain>
    </source>
</reference>
<dbReference type="Proteomes" id="UP000315112">
    <property type="component" value="Unassembled WGS sequence"/>
</dbReference>
<evidence type="ECO:0000256" key="1">
    <source>
        <dbReference type="SAM" id="SignalP"/>
    </source>
</evidence>
<dbReference type="RefSeq" id="WP_145877962.1">
    <property type="nucleotide sequence ID" value="NZ_CP046904.1"/>
</dbReference>
<dbReference type="EMBL" id="VLKW01000007">
    <property type="protein sequence ID" value="TWI45453.1"/>
    <property type="molecule type" value="Genomic_DNA"/>
</dbReference>
<gene>
    <name evidence="3" type="ORF">GO485_18565</name>
    <name evidence="4" type="ORF">IP92_03831</name>
</gene>
<keyword evidence="6" id="KW-1185">Reference proteome</keyword>